<organism evidence="5 6">
    <name type="scientific">Romanomermis culicivorax</name>
    <name type="common">Nematode worm</name>
    <dbReference type="NCBI Taxonomy" id="13658"/>
    <lineage>
        <taxon>Eukaryota</taxon>
        <taxon>Metazoa</taxon>
        <taxon>Ecdysozoa</taxon>
        <taxon>Nematoda</taxon>
        <taxon>Enoplea</taxon>
        <taxon>Dorylaimia</taxon>
        <taxon>Mermithida</taxon>
        <taxon>Mermithoidea</taxon>
        <taxon>Mermithidae</taxon>
        <taxon>Romanomermis</taxon>
    </lineage>
</organism>
<evidence type="ECO:0000313" key="5">
    <source>
        <dbReference type="Proteomes" id="UP000887565"/>
    </source>
</evidence>
<dbReference type="Pfam" id="PF25037">
    <property type="entry name" value="VPS13_C"/>
    <property type="match status" value="1"/>
</dbReference>
<feature type="domain" description="Vacuolar protein sorting-associated protein 13 VPS13 adaptor binding" evidence="3">
    <location>
        <begin position="53"/>
        <end position="255"/>
    </location>
</feature>
<protein>
    <submittedName>
        <fullName evidence="6">Uncharacterized protein</fullName>
    </submittedName>
</protein>
<dbReference type="GO" id="GO:0045053">
    <property type="term" value="P:protein retention in Golgi apparatus"/>
    <property type="evidence" value="ECO:0007669"/>
    <property type="project" value="TreeGrafter"/>
</dbReference>
<keyword evidence="5" id="KW-1185">Reference proteome</keyword>
<dbReference type="Pfam" id="PF25036">
    <property type="entry name" value="VPS13_VAB"/>
    <property type="match status" value="1"/>
</dbReference>
<evidence type="ECO:0000256" key="1">
    <source>
        <dbReference type="ARBA" id="ARBA00006545"/>
    </source>
</evidence>
<feature type="domain" description="Intermembrane lipid transfer protein VPS13-like C-terminal" evidence="4">
    <location>
        <begin position="833"/>
        <end position="955"/>
    </location>
</feature>
<evidence type="ECO:0000259" key="3">
    <source>
        <dbReference type="Pfam" id="PF25036"/>
    </source>
</evidence>
<dbReference type="AlphaFoldDB" id="A0A915I8M4"/>
<name>A0A915I8M4_ROMCU</name>
<proteinExistence type="inferred from homology"/>
<dbReference type="GO" id="GO:0006623">
    <property type="term" value="P:protein targeting to vacuole"/>
    <property type="evidence" value="ECO:0007669"/>
    <property type="project" value="TreeGrafter"/>
</dbReference>
<evidence type="ECO:0000313" key="6">
    <source>
        <dbReference type="WBParaSite" id="nRc.2.0.1.t10515-RA"/>
    </source>
</evidence>
<dbReference type="InterPro" id="IPR026847">
    <property type="entry name" value="VPS13"/>
</dbReference>
<evidence type="ECO:0000256" key="2">
    <source>
        <dbReference type="SAM" id="MobiDB-lite"/>
    </source>
</evidence>
<dbReference type="InterPro" id="IPR009543">
    <property type="entry name" value="VPS13_VAB"/>
</dbReference>
<dbReference type="PANTHER" id="PTHR16166">
    <property type="entry name" value="VACUOLAR PROTEIN SORTING-ASSOCIATED PROTEIN VPS13"/>
    <property type="match status" value="1"/>
</dbReference>
<accession>A0A915I8M4</accession>
<dbReference type="WBParaSite" id="nRc.2.0.1.t10515-RA">
    <property type="protein sequence ID" value="nRc.2.0.1.t10515-RA"/>
    <property type="gene ID" value="nRc.2.0.1.g10515"/>
</dbReference>
<evidence type="ECO:0000259" key="4">
    <source>
        <dbReference type="Pfam" id="PF25037"/>
    </source>
</evidence>
<feature type="region of interest" description="Disordered" evidence="2">
    <location>
        <begin position="1"/>
        <end position="20"/>
    </location>
</feature>
<comment type="similarity">
    <text evidence="1">Belongs to the VPS13 family.</text>
</comment>
<sequence>MTRESGKYKSKRRFPRAKNSPRQSVILTPIAEADGTNKAPYKIADLEFRTSNYSTYDFINALIIFFEEIETDELKGESLYAPVKHSADVKEPILFSFSQENFFQSKKASLQVEDSTFSDQFPVDIVGSAGSVICKCNDGRVYNISLNIQLGYSGLTKICTFVPFYLIDCRCNADIEVRQEGSETWTIVPSKQCVPFWPTKSNKPLSMQARYRSTNEETLPFPFDQSFESFVSIQNDYVGFDVNCTVNENSVVIQLSDYQEGLAPALIDATGAFTVDGTTPNMYWVSFLDGRQRVLLFTNDLAIATIAQAYETERIEQQISLSLSGIGISLVDNTRNAEIAFIAITTSGAIWEFKGKKNRYKALSLKENTELDKAYVKYVTEKAQGKKGLNSRQKIDKIDIDFETMDQYKPHERKLRRTYVAGLFFQYKTSTHQQHVHLKLNHFQIDNHLPMCVFPVVFAPVPLPKSVAAESVPKPLIEVSYVARIVEHSNVPQIKYFKVLVQEVALQADQGFLNALLRFVGSDLQASHYSADLYQKDCLIVNQKLESFAVVASSAEQKAYYDLLHFSPIKLHLSFSQGGNLEDDAVDNKKSINIQSEFLNLLLKSVGVTLTEIQDIVFKLAFFERNGVFLSRPQLTNEITQHYVTQAIKQAYVLILGLDIIGNPFGLIRDLSTGVETFFYEPFQGAVQGPEEFAEGLALGVKSLFGHAVGGAAGAVSRITGTLGKGLAALTMDEEYQKKRQEMINRRPANVGEGIMQGGKGLVMGVYDGVTGVFVKPIEGAKKEGVSGFAKGLGKGIIGAFTRPTSGIVDFASSTFDTMKKVTDVSSEVSKRRPPRLMYPDKIIRPYVMSEAEGNQMLHSLEKGKYKTTDYYIARGAVTADEKFYFIVTDKRVLLVGRNDLFGNFDVEWEYKFDELCKAPYLSQKGLEIPFKEPTKKTLGIFGRSSAGKLVHFEDENIAKQMEEKCQRAFSMQS</sequence>
<dbReference type="Proteomes" id="UP000887565">
    <property type="component" value="Unplaced"/>
</dbReference>
<reference evidence="6" key="1">
    <citation type="submission" date="2022-11" db="UniProtKB">
        <authorList>
            <consortium name="WormBaseParasite"/>
        </authorList>
    </citation>
    <scope>IDENTIFICATION</scope>
</reference>
<dbReference type="InterPro" id="IPR056748">
    <property type="entry name" value="VPS13-like_C"/>
</dbReference>
<dbReference type="OMA" id="FLYTESH"/>
<dbReference type="PANTHER" id="PTHR16166:SF93">
    <property type="entry name" value="INTERMEMBRANE LIPID TRANSFER PROTEIN VPS13"/>
    <property type="match status" value="1"/>
</dbReference>